<accession>A0A915KXW1</accession>
<evidence type="ECO:0000313" key="1">
    <source>
        <dbReference type="Proteomes" id="UP000887565"/>
    </source>
</evidence>
<dbReference type="Proteomes" id="UP000887565">
    <property type="component" value="Unplaced"/>
</dbReference>
<protein>
    <submittedName>
        <fullName evidence="2">Uncharacterized protein</fullName>
    </submittedName>
</protein>
<reference evidence="2" key="1">
    <citation type="submission" date="2022-11" db="UniProtKB">
        <authorList>
            <consortium name="WormBaseParasite"/>
        </authorList>
    </citation>
    <scope>IDENTIFICATION</scope>
</reference>
<dbReference type="WBParaSite" id="nRc.2.0.1.t43651-RA">
    <property type="protein sequence ID" value="nRc.2.0.1.t43651-RA"/>
    <property type="gene ID" value="nRc.2.0.1.g43651"/>
</dbReference>
<proteinExistence type="predicted"/>
<dbReference type="AlphaFoldDB" id="A0A915KXW1"/>
<name>A0A915KXW1_ROMCU</name>
<sequence>MAKNLYTLSNPGFHLSTSLKHIQSMMQLNLDLVFEELNCVQSYFAKRAYSKTFSIHCYSETACNDLRGSSIFDLKPLYTTPKLFEYHRLRRKLYERIFLWPPDSIRRAIDVDETYRLASKFTKISSAKFNMAATIEQKLLILQQIYDHKNILLAKFDEKVTADDKQKNWQHVEDFIDSLGVTMHNIPRKKRLYDNDRKIESDDSMNIVFNALFITDVQQHVV</sequence>
<keyword evidence="1" id="KW-1185">Reference proteome</keyword>
<organism evidence="1 2">
    <name type="scientific">Romanomermis culicivorax</name>
    <name type="common">Nematode worm</name>
    <dbReference type="NCBI Taxonomy" id="13658"/>
    <lineage>
        <taxon>Eukaryota</taxon>
        <taxon>Metazoa</taxon>
        <taxon>Ecdysozoa</taxon>
        <taxon>Nematoda</taxon>
        <taxon>Enoplea</taxon>
        <taxon>Dorylaimia</taxon>
        <taxon>Mermithida</taxon>
        <taxon>Mermithoidea</taxon>
        <taxon>Mermithidae</taxon>
        <taxon>Romanomermis</taxon>
    </lineage>
</organism>
<evidence type="ECO:0000313" key="2">
    <source>
        <dbReference type="WBParaSite" id="nRc.2.0.1.t43651-RA"/>
    </source>
</evidence>